<name>A0A5S3Y255_9GAMM</name>
<gene>
    <name evidence="1" type="ORF">CWC05_23825</name>
</gene>
<proteinExistence type="predicted"/>
<sequence>TAMAQAPLTEAQMLKYTNKTSEAIIGAKAETNIVLTTKAGAFKQTISHPDASYIKLHFKDLDLKGGGKLIVRNLDSSERYEYTLANMNKATLDTEAGDNGVSSFSAMSISSDTVVVEYTAGTSKQAPIIDHYYYGT</sequence>
<dbReference type="AlphaFoldDB" id="A0A5S3Y255"/>
<comment type="caution">
    <text evidence="1">The sequence shown here is derived from an EMBL/GenBank/DDBJ whole genome shotgun (WGS) entry which is preliminary data.</text>
</comment>
<reference evidence="1 2" key="1">
    <citation type="submission" date="2017-12" db="EMBL/GenBank/DDBJ databases">
        <authorList>
            <person name="Paulsen S."/>
            <person name="Gram L.K."/>
        </authorList>
    </citation>
    <scope>NUCLEOTIDE SEQUENCE [LARGE SCALE GENOMIC DNA]</scope>
    <source>
        <strain evidence="1 2">S2897</strain>
    </source>
</reference>
<feature type="non-terminal residue" evidence="1">
    <location>
        <position position="1"/>
    </location>
</feature>
<dbReference type="EMBL" id="PNCG01001070">
    <property type="protein sequence ID" value="TMP66461.1"/>
    <property type="molecule type" value="Genomic_DNA"/>
</dbReference>
<organism evidence="1 2">
    <name type="scientific">Pseudoalteromonas ruthenica</name>
    <dbReference type="NCBI Taxonomy" id="151081"/>
    <lineage>
        <taxon>Bacteria</taxon>
        <taxon>Pseudomonadati</taxon>
        <taxon>Pseudomonadota</taxon>
        <taxon>Gammaproteobacteria</taxon>
        <taxon>Alteromonadales</taxon>
        <taxon>Pseudoalteromonadaceae</taxon>
        <taxon>Pseudoalteromonas</taxon>
    </lineage>
</organism>
<evidence type="ECO:0000313" key="1">
    <source>
        <dbReference type="EMBL" id="TMP66461.1"/>
    </source>
</evidence>
<reference evidence="2" key="2">
    <citation type="submission" date="2019-06" db="EMBL/GenBank/DDBJ databases">
        <title>Co-occurence of chitin degradation, pigmentation and bioactivity in marine Pseudoalteromonas.</title>
        <authorList>
            <person name="Sonnenschein E.C."/>
            <person name="Bech P.K."/>
        </authorList>
    </citation>
    <scope>NUCLEOTIDE SEQUENCE [LARGE SCALE GENOMIC DNA]</scope>
    <source>
        <strain evidence="2">S2897</strain>
    </source>
</reference>
<protein>
    <submittedName>
        <fullName evidence="1">Uncharacterized protein</fullName>
    </submittedName>
</protein>
<evidence type="ECO:0000313" key="2">
    <source>
        <dbReference type="Proteomes" id="UP000305874"/>
    </source>
</evidence>
<accession>A0A5S3Y255</accession>
<dbReference type="Proteomes" id="UP000305874">
    <property type="component" value="Unassembled WGS sequence"/>
</dbReference>
<feature type="non-terminal residue" evidence="1">
    <location>
        <position position="136"/>
    </location>
</feature>